<evidence type="ECO:0000313" key="5">
    <source>
        <dbReference type="EMBL" id="KJY17116.1"/>
    </source>
</evidence>
<name>A0A0F4I8U4_9ACTN</name>
<gene>
    <name evidence="5" type="ORF">VR44_40140</name>
</gene>
<dbReference type="PANTHER" id="PTHR43775:SF51">
    <property type="entry name" value="INACTIVE PHENOLPHTHIOCEROL SYNTHESIS POLYKETIDE SYNTHASE TYPE I PKS1-RELATED"/>
    <property type="match status" value="1"/>
</dbReference>
<evidence type="ECO:0000259" key="4">
    <source>
        <dbReference type="SMART" id="SM00827"/>
    </source>
</evidence>
<feature type="non-terminal residue" evidence="5">
    <location>
        <position position="1"/>
    </location>
</feature>
<dbReference type="SUPFAM" id="SSF55048">
    <property type="entry name" value="Probable ACP-binding domain of malonyl-CoA ACP transacylase"/>
    <property type="match status" value="1"/>
</dbReference>
<dbReference type="Pfam" id="PF16197">
    <property type="entry name" value="KAsynt_C_assoc"/>
    <property type="match status" value="1"/>
</dbReference>
<keyword evidence="2" id="KW-0511">Multifunctional enzyme</keyword>
<dbReference type="RefSeq" id="WP_045952636.1">
    <property type="nucleotide sequence ID" value="NZ_JZWV01001691.1"/>
</dbReference>
<keyword evidence="1" id="KW-0808">Transferase</keyword>
<dbReference type="AlphaFoldDB" id="A0A0F4I8U4"/>
<dbReference type="InterPro" id="IPR014043">
    <property type="entry name" value="Acyl_transferase_dom"/>
</dbReference>
<dbReference type="Proteomes" id="UP000033551">
    <property type="component" value="Unassembled WGS sequence"/>
</dbReference>
<dbReference type="SMART" id="SM00827">
    <property type="entry name" value="PKS_AT"/>
    <property type="match status" value="1"/>
</dbReference>
<evidence type="ECO:0000256" key="1">
    <source>
        <dbReference type="ARBA" id="ARBA00022679"/>
    </source>
</evidence>
<dbReference type="GO" id="GO:0006633">
    <property type="term" value="P:fatty acid biosynthetic process"/>
    <property type="evidence" value="ECO:0007669"/>
    <property type="project" value="TreeGrafter"/>
</dbReference>
<sequence>EPSPHIDWTSGAVRLLTEPVTWAEDGRLRRAAVSSFGVSGTNAHTIIEQAPALPEPAQEAPAPAADPLPVAWTLSARDTTALREQAERLLRHLLGLGEVSPVDVAHSLATSRAVLEHRAAVVGTELPDLVAGVTALAAAEPAAQLVEGVGGREAATAFLFSGQGSQRLGMGRELYAAHPEFASAFDAVCTALDPHLERPLKDVVFGQDAELLERTEYTQPALFAVEVALFRLLESWGVRPDYLAGHSVGEYAVAHAAGVLTLPDAARLVALRGRLMQALPAGGVMVAVQASETEAGELLAGLEDRAGVAAVNGPHSVVVSGAADAVATVVDRLRAQGRRTKGLAVSHAFHSPLM</sequence>
<evidence type="ECO:0000256" key="2">
    <source>
        <dbReference type="ARBA" id="ARBA00023268"/>
    </source>
</evidence>
<evidence type="ECO:0000256" key="3">
    <source>
        <dbReference type="ARBA" id="ARBA00023315"/>
    </source>
</evidence>
<dbReference type="Gene3D" id="3.40.366.10">
    <property type="entry name" value="Malonyl-Coenzyme A Acyl Carrier Protein, domain 2"/>
    <property type="match status" value="1"/>
</dbReference>
<feature type="domain" description="Malonyl-CoA:ACP transacylase (MAT)" evidence="4">
    <location>
        <begin position="159"/>
        <end position="354"/>
    </location>
</feature>
<dbReference type="InterPro" id="IPR016036">
    <property type="entry name" value="Malonyl_transacylase_ACP-bd"/>
</dbReference>
<dbReference type="InterPro" id="IPR001227">
    <property type="entry name" value="Ac_transferase_dom_sf"/>
</dbReference>
<dbReference type="PATRIC" id="fig|68223.7.peg.6401"/>
<comment type="caution">
    <text evidence="5">The sequence shown here is derived from an EMBL/GenBank/DDBJ whole genome shotgun (WGS) entry which is preliminary data.</text>
</comment>
<evidence type="ECO:0000313" key="6">
    <source>
        <dbReference type="Proteomes" id="UP000033551"/>
    </source>
</evidence>
<reference evidence="5 6" key="1">
    <citation type="submission" date="2015-02" db="EMBL/GenBank/DDBJ databases">
        <authorList>
            <person name="Ju K.-S."/>
            <person name="Doroghazi J.R."/>
            <person name="Metcalf W."/>
        </authorList>
    </citation>
    <scope>NUCLEOTIDE SEQUENCE [LARGE SCALE GENOMIC DNA]</scope>
    <source>
        <strain evidence="5 6">NRRL ISP-5550</strain>
    </source>
</reference>
<dbReference type="InterPro" id="IPR016035">
    <property type="entry name" value="Acyl_Trfase/lysoPLipase"/>
</dbReference>
<proteinExistence type="predicted"/>
<protein>
    <recommendedName>
        <fullName evidence="4">Malonyl-CoA:ACP transacylase (MAT) domain-containing protein</fullName>
    </recommendedName>
</protein>
<dbReference type="InterPro" id="IPR032821">
    <property type="entry name" value="PKS_assoc"/>
</dbReference>
<accession>A0A0F4I8U4</accession>
<dbReference type="EMBL" id="JZWV01001691">
    <property type="protein sequence ID" value="KJY17116.1"/>
    <property type="molecule type" value="Genomic_DNA"/>
</dbReference>
<organism evidence="5 6">
    <name type="scientific">Streptomyces katrae</name>
    <dbReference type="NCBI Taxonomy" id="68223"/>
    <lineage>
        <taxon>Bacteria</taxon>
        <taxon>Bacillati</taxon>
        <taxon>Actinomycetota</taxon>
        <taxon>Actinomycetes</taxon>
        <taxon>Kitasatosporales</taxon>
        <taxon>Streptomycetaceae</taxon>
        <taxon>Streptomyces</taxon>
    </lineage>
</organism>
<dbReference type="OrthoDB" id="3540929at2"/>
<dbReference type="InterPro" id="IPR016039">
    <property type="entry name" value="Thiolase-like"/>
</dbReference>
<keyword evidence="3" id="KW-0012">Acyltransferase</keyword>
<dbReference type="InterPro" id="IPR050091">
    <property type="entry name" value="PKS_NRPS_Biosynth_Enz"/>
</dbReference>
<dbReference type="PANTHER" id="PTHR43775">
    <property type="entry name" value="FATTY ACID SYNTHASE"/>
    <property type="match status" value="1"/>
</dbReference>
<dbReference type="Gene3D" id="3.30.70.3290">
    <property type="match status" value="1"/>
</dbReference>
<keyword evidence="6" id="KW-1185">Reference proteome</keyword>
<feature type="non-terminal residue" evidence="5">
    <location>
        <position position="354"/>
    </location>
</feature>
<dbReference type="Gene3D" id="3.40.47.10">
    <property type="match status" value="1"/>
</dbReference>
<dbReference type="SUPFAM" id="SSF52151">
    <property type="entry name" value="FabD/lysophospholipase-like"/>
    <property type="match status" value="1"/>
</dbReference>
<dbReference type="GO" id="GO:0004312">
    <property type="term" value="F:fatty acid synthase activity"/>
    <property type="evidence" value="ECO:0007669"/>
    <property type="project" value="TreeGrafter"/>
</dbReference>
<dbReference type="SUPFAM" id="SSF53901">
    <property type="entry name" value="Thiolase-like"/>
    <property type="match status" value="1"/>
</dbReference>
<dbReference type="Pfam" id="PF00698">
    <property type="entry name" value="Acyl_transf_1"/>
    <property type="match status" value="1"/>
</dbReference>